<dbReference type="PROSITE" id="PS51140">
    <property type="entry name" value="CUE"/>
    <property type="match status" value="1"/>
</dbReference>
<dbReference type="InterPro" id="IPR036063">
    <property type="entry name" value="Smr_dom_sf"/>
</dbReference>
<dbReference type="PROSITE" id="PS50828">
    <property type="entry name" value="SMR"/>
    <property type="match status" value="1"/>
</dbReference>
<sequence length="1167" mass="132677">MENQNNDYSSVVETIASMFGDVITKEVICTIVESFEGDLNLSVEAVMNITSDTKNVGQSEEEVTSSNQLQVVQIPSTSQDESPGDSSLAVPSTSYASASNKGAIPKQTSKPKTVNNKAAFWTEQIRQIIAYHNQGARVLIILRGAPGSGKTFLAKQIIEMTIGSTYHAYKKHTFSTDDFFVTRGQYQYDKSRLSDAHTWNQNRVRLELCKGLSPVIVDNTNIELWEMEPYVRQGVQNGYYIEVVEPNTYWAKKANQLCKRNVHNVPFATIKRMLENYQDNISGLYLIQAYGLLYPENMAPPVLRNDPPLKDNENAEAEAEKPEEKTKVKTQSDLTEFQEEFSSVLKIQETSATEGLTEAIPQGECLNINEPEQNCITTEELPEQLHTNIQESSPEELSQHEIIKQQLIKEAQKRLEEMHQVETAWENGESWDDDSKKYDTACSKSIPMNTEPKPPRKQDNEESILSANILDSVSKCDDWSQISMFMPSWHDIPQHTVCNEDKDKDNFVEKISSSTCIEIGDTDIVNNKHNYKIITATPKDINMFHVSFNNEKIPDIRSLDKSTMTYEHTISEAYRCKNEEQHFASFRKMFKNVARSDLRDIFDKCRGDVNWAVDIVLDSMNNKLLDMVENEESSDKEEEIIEQCECLAAYNIIPDGVSPTPQNTANIDDVQDNASDNRPQVLKKSKKDTVLSDSSMQLKRQIEKNVNIADNHYSAYCLKLRKMRHGEVVKAGTSSSQPINLEGQDAGSESVVVSSEATTASVVNSDEEEESTAECIDEPAKVVNVNVGMEFITMLDDMFGRKDMIYPNNVQPSLTISVSVLNELNASWMESLMYQLENESKQMQEIIKQDEEFARELALKEEELLIAGMEPAVPDFKEIMDMDLALSLYQKDLDDWRSSEPQDLAAKMTREKLYNLFPEVSPDVLAELLVAHHNNFQATVESLLISTGRHDILEQENGVNKFVMEKEMQRQKKILELEKEAFSEDESPLLPKGERATMAVVNGYRHEAEEHLKRRNANHEKAHEFIRRGMTQVANHYSSIASYHKQRFELANSFAAAALIQVHAQNNPNNATIDLHYMRVAEAKESLDIFLDFHIRRLQENQNRGPRFINLFFITGRGLHSHGQPRIKPAVKKRLRERFLAFSERNPGLLTARVCADDRLSYQISNA</sequence>
<feature type="domain" description="Smr" evidence="2">
    <location>
        <begin position="1073"/>
        <end position="1155"/>
    </location>
</feature>
<accession>A0A922CI66</accession>
<feature type="region of interest" description="Disordered" evidence="1">
    <location>
        <begin position="425"/>
        <end position="461"/>
    </location>
</feature>
<proteinExistence type="predicted"/>
<reference evidence="4" key="1">
    <citation type="journal article" date="2016" name="Insect Biochem. Mol. Biol.">
        <title>Multifaceted biological insights from a draft genome sequence of the tobacco hornworm moth, Manduca sexta.</title>
        <authorList>
            <person name="Kanost M.R."/>
            <person name="Arrese E.L."/>
            <person name="Cao X."/>
            <person name="Chen Y.R."/>
            <person name="Chellapilla S."/>
            <person name="Goldsmith M.R."/>
            <person name="Grosse-Wilde E."/>
            <person name="Heckel D.G."/>
            <person name="Herndon N."/>
            <person name="Jiang H."/>
            <person name="Papanicolaou A."/>
            <person name="Qu J."/>
            <person name="Soulages J.L."/>
            <person name="Vogel H."/>
            <person name="Walters J."/>
            <person name="Waterhouse R.M."/>
            <person name="Ahn S.J."/>
            <person name="Almeida F.C."/>
            <person name="An C."/>
            <person name="Aqrawi P."/>
            <person name="Bretschneider A."/>
            <person name="Bryant W.B."/>
            <person name="Bucks S."/>
            <person name="Chao H."/>
            <person name="Chevignon G."/>
            <person name="Christen J.M."/>
            <person name="Clarke D.F."/>
            <person name="Dittmer N.T."/>
            <person name="Ferguson L.C.F."/>
            <person name="Garavelou S."/>
            <person name="Gordon K.H.J."/>
            <person name="Gunaratna R.T."/>
            <person name="Han Y."/>
            <person name="Hauser F."/>
            <person name="He Y."/>
            <person name="Heidel-Fischer H."/>
            <person name="Hirsh A."/>
            <person name="Hu Y."/>
            <person name="Jiang H."/>
            <person name="Kalra D."/>
            <person name="Klinner C."/>
            <person name="Konig C."/>
            <person name="Kovar C."/>
            <person name="Kroll A.R."/>
            <person name="Kuwar S.S."/>
            <person name="Lee S.L."/>
            <person name="Lehman R."/>
            <person name="Li K."/>
            <person name="Li Z."/>
            <person name="Liang H."/>
            <person name="Lovelace S."/>
            <person name="Lu Z."/>
            <person name="Mansfield J.H."/>
            <person name="McCulloch K.J."/>
            <person name="Mathew T."/>
            <person name="Morton B."/>
            <person name="Muzny D.M."/>
            <person name="Neunemann D."/>
            <person name="Ongeri F."/>
            <person name="Pauchet Y."/>
            <person name="Pu L.L."/>
            <person name="Pyrousis I."/>
            <person name="Rao X.J."/>
            <person name="Redding A."/>
            <person name="Roesel C."/>
            <person name="Sanchez-Gracia A."/>
            <person name="Schaack S."/>
            <person name="Shukla A."/>
            <person name="Tetreau G."/>
            <person name="Wang Y."/>
            <person name="Xiong G.H."/>
            <person name="Traut W."/>
            <person name="Walsh T.K."/>
            <person name="Worley K.C."/>
            <person name="Wu D."/>
            <person name="Wu W."/>
            <person name="Wu Y.Q."/>
            <person name="Zhang X."/>
            <person name="Zou Z."/>
            <person name="Zucker H."/>
            <person name="Briscoe A.D."/>
            <person name="Burmester T."/>
            <person name="Clem R.J."/>
            <person name="Feyereisen R."/>
            <person name="Grimmelikhuijzen C.J.P."/>
            <person name="Hamodrakas S.J."/>
            <person name="Hansson B.S."/>
            <person name="Huguet E."/>
            <person name="Jermiin L.S."/>
            <person name="Lan Q."/>
            <person name="Lehman H.K."/>
            <person name="Lorenzen M."/>
            <person name="Merzendorfer H."/>
            <person name="Michalopoulos I."/>
            <person name="Morton D.B."/>
            <person name="Muthukrishnan S."/>
            <person name="Oakeshott J.G."/>
            <person name="Palmer W."/>
            <person name="Park Y."/>
            <person name="Passarelli A.L."/>
            <person name="Rozas J."/>
            <person name="Schwartz L.M."/>
            <person name="Smith W."/>
            <person name="Southgate A."/>
            <person name="Vilcinskas A."/>
            <person name="Vogt R."/>
            <person name="Wang P."/>
            <person name="Werren J."/>
            <person name="Yu X.Q."/>
            <person name="Zhou J.J."/>
            <person name="Brown S.J."/>
            <person name="Scherer S.E."/>
            <person name="Richards S."/>
            <person name="Blissard G.W."/>
        </authorList>
    </citation>
    <scope>NUCLEOTIDE SEQUENCE</scope>
</reference>
<feature type="region of interest" description="Disordered" evidence="1">
    <location>
        <begin position="53"/>
        <end position="111"/>
    </location>
</feature>
<evidence type="ECO:0000313" key="4">
    <source>
        <dbReference type="EMBL" id="KAG6447770.1"/>
    </source>
</evidence>
<dbReference type="PANTHER" id="PTHR46535:SF1">
    <property type="entry name" value="NEDD4-BINDING PROTEIN 2"/>
    <property type="match status" value="1"/>
</dbReference>
<evidence type="ECO:0000256" key="1">
    <source>
        <dbReference type="SAM" id="MobiDB-lite"/>
    </source>
</evidence>
<gene>
    <name evidence="4" type="ORF">O3G_MSEX005137</name>
</gene>
<name>A0A922CI66_MANSE</name>
<comment type="caution">
    <text evidence="4">The sequence shown here is derived from an EMBL/GenBank/DDBJ whole genome shotgun (WGS) entry which is preliminary data.</text>
</comment>
<feature type="region of interest" description="Disordered" evidence="1">
    <location>
        <begin position="303"/>
        <end position="331"/>
    </location>
</feature>
<dbReference type="EMBL" id="JH668348">
    <property type="protein sequence ID" value="KAG6447770.1"/>
    <property type="molecule type" value="Genomic_DNA"/>
</dbReference>
<evidence type="ECO:0000259" key="3">
    <source>
        <dbReference type="PROSITE" id="PS51140"/>
    </source>
</evidence>
<evidence type="ECO:0008006" key="6">
    <source>
        <dbReference type="Google" id="ProtNLM"/>
    </source>
</evidence>
<keyword evidence="5" id="KW-1185">Reference proteome</keyword>
<dbReference type="InterPro" id="IPR052772">
    <property type="entry name" value="Endo/PolyKinase_Domain-Protein"/>
</dbReference>
<dbReference type="Proteomes" id="UP000791440">
    <property type="component" value="Unassembled WGS sequence"/>
</dbReference>
<dbReference type="SMART" id="SM01162">
    <property type="entry name" value="DUF1771"/>
    <property type="match status" value="1"/>
</dbReference>
<dbReference type="CDD" id="cd14279">
    <property type="entry name" value="CUE"/>
    <property type="match status" value="2"/>
</dbReference>
<dbReference type="InterPro" id="IPR003892">
    <property type="entry name" value="CUE"/>
</dbReference>
<dbReference type="InterPro" id="IPR013899">
    <property type="entry name" value="DUF1771"/>
</dbReference>
<evidence type="ECO:0000313" key="5">
    <source>
        <dbReference type="Proteomes" id="UP000791440"/>
    </source>
</evidence>
<dbReference type="GO" id="GO:0004519">
    <property type="term" value="F:endonuclease activity"/>
    <property type="evidence" value="ECO:0007669"/>
    <property type="project" value="TreeGrafter"/>
</dbReference>
<dbReference type="SUPFAM" id="SSF52540">
    <property type="entry name" value="P-loop containing nucleoside triphosphate hydrolases"/>
    <property type="match status" value="1"/>
</dbReference>
<organism evidence="4 5">
    <name type="scientific">Manduca sexta</name>
    <name type="common">Tobacco hawkmoth</name>
    <name type="synonym">Tobacco hornworm</name>
    <dbReference type="NCBI Taxonomy" id="7130"/>
    <lineage>
        <taxon>Eukaryota</taxon>
        <taxon>Metazoa</taxon>
        <taxon>Ecdysozoa</taxon>
        <taxon>Arthropoda</taxon>
        <taxon>Hexapoda</taxon>
        <taxon>Insecta</taxon>
        <taxon>Pterygota</taxon>
        <taxon>Neoptera</taxon>
        <taxon>Endopterygota</taxon>
        <taxon>Lepidoptera</taxon>
        <taxon>Glossata</taxon>
        <taxon>Ditrysia</taxon>
        <taxon>Bombycoidea</taxon>
        <taxon>Sphingidae</taxon>
        <taxon>Sphinginae</taxon>
        <taxon>Sphingini</taxon>
        <taxon>Manduca</taxon>
    </lineage>
</organism>
<dbReference type="InterPro" id="IPR027417">
    <property type="entry name" value="P-loop_NTPase"/>
</dbReference>
<feature type="compositionally biased region" description="Basic and acidic residues" evidence="1">
    <location>
        <begin position="307"/>
        <end position="327"/>
    </location>
</feature>
<dbReference type="AlphaFoldDB" id="A0A922CI66"/>
<dbReference type="SUPFAM" id="SSF160443">
    <property type="entry name" value="SMR domain-like"/>
    <property type="match status" value="1"/>
</dbReference>
<evidence type="ECO:0000259" key="2">
    <source>
        <dbReference type="PROSITE" id="PS50828"/>
    </source>
</evidence>
<feature type="domain" description="CUE" evidence="3">
    <location>
        <begin position="905"/>
        <end position="947"/>
    </location>
</feature>
<feature type="region of interest" description="Disordered" evidence="1">
    <location>
        <begin position="659"/>
        <end position="689"/>
    </location>
</feature>
<dbReference type="PANTHER" id="PTHR46535">
    <property type="entry name" value="NEDD4-BINDING PROTEIN 2"/>
    <property type="match status" value="1"/>
</dbReference>
<dbReference type="GO" id="GO:0043130">
    <property type="term" value="F:ubiquitin binding"/>
    <property type="evidence" value="ECO:0007669"/>
    <property type="project" value="InterPro"/>
</dbReference>
<dbReference type="Pfam" id="PF13671">
    <property type="entry name" value="AAA_33"/>
    <property type="match status" value="1"/>
</dbReference>
<dbReference type="Gene3D" id="3.40.50.300">
    <property type="entry name" value="P-loop containing nucleotide triphosphate hydrolases"/>
    <property type="match status" value="1"/>
</dbReference>
<dbReference type="Pfam" id="PF02845">
    <property type="entry name" value="CUE"/>
    <property type="match status" value="1"/>
</dbReference>
<feature type="compositionally biased region" description="Polar residues" evidence="1">
    <location>
        <begin position="659"/>
        <end position="678"/>
    </location>
</feature>
<protein>
    <recommendedName>
        <fullName evidence="6">NEDD4-binding protein 2</fullName>
    </recommendedName>
</protein>
<reference evidence="4" key="2">
    <citation type="submission" date="2020-12" db="EMBL/GenBank/DDBJ databases">
        <authorList>
            <person name="Kanost M."/>
        </authorList>
    </citation>
    <scope>NUCLEOTIDE SEQUENCE</scope>
</reference>
<dbReference type="Gene3D" id="3.30.1370.110">
    <property type="match status" value="1"/>
</dbReference>
<dbReference type="InterPro" id="IPR002625">
    <property type="entry name" value="Smr_dom"/>
</dbReference>
<dbReference type="SMART" id="SM00463">
    <property type="entry name" value="SMR"/>
    <property type="match status" value="1"/>
</dbReference>
<dbReference type="GO" id="GO:0005634">
    <property type="term" value="C:nucleus"/>
    <property type="evidence" value="ECO:0007669"/>
    <property type="project" value="TreeGrafter"/>
</dbReference>